<dbReference type="PROSITE" id="PS50297">
    <property type="entry name" value="ANK_REP_REGION"/>
    <property type="match status" value="2"/>
</dbReference>
<dbReference type="Gene3D" id="1.25.40.20">
    <property type="entry name" value="Ankyrin repeat-containing domain"/>
    <property type="match status" value="1"/>
</dbReference>
<feature type="repeat" description="ANK" evidence="3">
    <location>
        <begin position="31"/>
        <end position="57"/>
    </location>
</feature>
<dbReference type="SUPFAM" id="SSF48403">
    <property type="entry name" value="Ankyrin repeat"/>
    <property type="match status" value="1"/>
</dbReference>
<dbReference type="PROSITE" id="PS50088">
    <property type="entry name" value="ANK_REPEAT"/>
    <property type="match status" value="2"/>
</dbReference>
<gene>
    <name evidence="4" type="ORF">BU23DRAFT_405739</name>
</gene>
<accession>A0A6A5V139</accession>
<keyword evidence="1" id="KW-0677">Repeat</keyword>
<keyword evidence="2 3" id="KW-0040">ANK repeat</keyword>
<keyword evidence="5" id="KW-1185">Reference proteome</keyword>
<protein>
    <submittedName>
        <fullName evidence="4">Uncharacterized protein</fullName>
    </submittedName>
</protein>
<dbReference type="EMBL" id="ML976701">
    <property type="protein sequence ID" value="KAF1970380.1"/>
    <property type="molecule type" value="Genomic_DNA"/>
</dbReference>
<feature type="repeat" description="ANK" evidence="3">
    <location>
        <begin position="1"/>
        <end position="30"/>
    </location>
</feature>
<evidence type="ECO:0000256" key="2">
    <source>
        <dbReference type="ARBA" id="ARBA00023043"/>
    </source>
</evidence>
<evidence type="ECO:0000313" key="5">
    <source>
        <dbReference type="Proteomes" id="UP000800036"/>
    </source>
</evidence>
<dbReference type="InterPro" id="IPR036770">
    <property type="entry name" value="Ankyrin_rpt-contain_sf"/>
</dbReference>
<feature type="non-terminal residue" evidence="4">
    <location>
        <position position="57"/>
    </location>
</feature>
<dbReference type="InterPro" id="IPR002110">
    <property type="entry name" value="Ankyrin_rpt"/>
</dbReference>
<evidence type="ECO:0000256" key="1">
    <source>
        <dbReference type="ARBA" id="ARBA00022737"/>
    </source>
</evidence>
<dbReference type="Pfam" id="PF12796">
    <property type="entry name" value="Ank_2"/>
    <property type="match status" value="1"/>
</dbReference>
<reference evidence="4" key="1">
    <citation type="journal article" date="2020" name="Stud. Mycol.">
        <title>101 Dothideomycetes genomes: a test case for predicting lifestyles and emergence of pathogens.</title>
        <authorList>
            <person name="Haridas S."/>
            <person name="Albert R."/>
            <person name="Binder M."/>
            <person name="Bloem J."/>
            <person name="Labutti K."/>
            <person name="Salamov A."/>
            <person name="Andreopoulos B."/>
            <person name="Baker S."/>
            <person name="Barry K."/>
            <person name="Bills G."/>
            <person name="Bluhm B."/>
            <person name="Cannon C."/>
            <person name="Castanera R."/>
            <person name="Culley D."/>
            <person name="Daum C."/>
            <person name="Ezra D."/>
            <person name="Gonzalez J."/>
            <person name="Henrissat B."/>
            <person name="Kuo A."/>
            <person name="Liang C."/>
            <person name="Lipzen A."/>
            <person name="Lutzoni F."/>
            <person name="Magnuson J."/>
            <person name="Mondo S."/>
            <person name="Nolan M."/>
            <person name="Ohm R."/>
            <person name="Pangilinan J."/>
            <person name="Park H.-J."/>
            <person name="Ramirez L."/>
            <person name="Alfaro M."/>
            <person name="Sun H."/>
            <person name="Tritt A."/>
            <person name="Yoshinaga Y."/>
            <person name="Zwiers L.-H."/>
            <person name="Turgeon B."/>
            <person name="Goodwin S."/>
            <person name="Spatafora J."/>
            <person name="Crous P."/>
            <person name="Grigoriev I."/>
        </authorList>
    </citation>
    <scope>NUCLEOTIDE SEQUENCE</scope>
    <source>
        <strain evidence="4">CBS 107.79</strain>
    </source>
</reference>
<dbReference type="Proteomes" id="UP000800036">
    <property type="component" value="Unassembled WGS sequence"/>
</dbReference>
<feature type="non-terminal residue" evidence="4">
    <location>
        <position position="1"/>
    </location>
</feature>
<name>A0A6A5V139_9PLEO</name>
<evidence type="ECO:0000313" key="4">
    <source>
        <dbReference type="EMBL" id="KAF1970380.1"/>
    </source>
</evidence>
<evidence type="ECO:0000256" key="3">
    <source>
        <dbReference type="PROSITE-ProRule" id="PRU00023"/>
    </source>
</evidence>
<proteinExistence type="predicted"/>
<dbReference type="OrthoDB" id="341259at2759"/>
<dbReference type="PANTHER" id="PTHR24171">
    <property type="entry name" value="ANKYRIN REPEAT DOMAIN-CONTAINING PROTEIN 39-RELATED"/>
    <property type="match status" value="1"/>
</dbReference>
<dbReference type="AlphaFoldDB" id="A0A6A5V139"/>
<organism evidence="4 5">
    <name type="scientific">Bimuria novae-zelandiae CBS 107.79</name>
    <dbReference type="NCBI Taxonomy" id="1447943"/>
    <lineage>
        <taxon>Eukaryota</taxon>
        <taxon>Fungi</taxon>
        <taxon>Dikarya</taxon>
        <taxon>Ascomycota</taxon>
        <taxon>Pezizomycotina</taxon>
        <taxon>Dothideomycetes</taxon>
        <taxon>Pleosporomycetidae</taxon>
        <taxon>Pleosporales</taxon>
        <taxon>Massarineae</taxon>
        <taxon>Didymosphaeriaceae</taxon>
        <taxon>Bimuria</taxon>
    </lineage>
</organism>
<sequence length="57" mass="6303">SALHYATHRGQLETVANLLAIGANIDSRDAMERTPLFIAVRAQHEPVVRLLLFYGAD</sequence>